<evidence type="ECO:0000313" key="1">
    <source>
        <dbReference type="EMBL" id="CAG8830157.1"/>
    </source>
</evidence>
<feature type="non-terminal residue" evidence="1">
    <location>
        <position position="64"/>
    </location>
</feature>
<gene>
    <name evidence="1" type="ORF">RPERSI_LOCUS27712</name>
</gene>
<reference evidence="1" key="1">
    <citation type="submission" date="2021-06" db="EMBL/GenBank/DDBJ databases">
        <authorList>
            <person name="Kallberg Y."/>
            <person name="Tangrot J."/>
            <person name="Rosling A."/>
        </authorList>
    </citation>
    <scope>NUCLEOTIDE SEQUENCE</scope>
    <source>
        <strain evidence="1">MA461A</strain>
    </source>
</reference>
<comment type="caution">
    <text evidence="1">The sequence shown here is derived from an EMBL/GenBank/DDBJ whole genome shotgun (WGS) entry which is preliminary data.</text>
</comment>
<evidence type="ECO:0000313" key="2">
    <source>
        <dbReference type="Proteomes" id="UP000789920"/>
    </source>
</evidence>
<name>A0ACA9S8Q8_9GLOM</name>
<feature type="non-terminal residue" evidence="1">
    <location>
        <position position="1"/>
    </location>
</feature>
<keyword evidence="2" id="KW-1185">Reference proteome</keyword>
<dbReference type="EMBL" id="CAJVQC010098622">
    <property type="protein sequence ID" value="CAG8830157.1"/>
    <property type="molecule type" value="Genomic_DNA"/>
</dbReference>
<protein>
    <submittedName>
        <fullName evidence="1">17250_t:CDS:1</fullName>
    </submittedName>
</protein>
<organism evidence="1 2">
    <name type="scientific">Racocetra persica</name>
    <dbReference type="NCBI Taxonomy" id="160502"/>
    <lineage>
        <taxon>Eukaryota</taxon>
        <taxon>Fungi</taxon>
        <taxon>Fungi incertae sedis</taxon>
        <taxon>Mucoromycota</taxon>
        <taxon>Glomeromycotina</taxon>
        <taxon>Glomeromycetes</taxon>
        <taxon>Diversisporales</taxon>
        <taxon>Gigasporaceae</taxon>
        <taxon>Racocetra</taxon>
    </lineage>
</organism>
<accession>A0ACA9S8Q8</accession>
<sequence length="64" mass="7383">NNSQSIPTSPQTEVPYHSSPRTLDISKVLKHAVFVFDKEIIKSLYFYKIAYVLVNNAENERVSR</sequence>
<dbReference type="Proteomes" id="UP000789920">
    <property type="component" value="Unassembled WGS sequence"/>
</dbReference>
<proteinExistence type="predicted"/>